<gene>
    <name evidence="2" type="ORF">HU200_047817</name>
</gene>
<dbReference type="Proteomes" id="UP000636709">
    <property type="component" value="Unassembled WGS sequence"/>
</dbReference>
<evidence type="ECO:0000313" key="3">
    <source>
        <dbReference type="Proteomes" id="UP000636709"/>
    </source>
</evidence>
<evidence type="ECO:0000313" key="2">
    <source>
        <dbReference type="EMBL" id="KAF8675446.1"/>
    </source>
</evidence>
<organism evidence="2 3">
    <name type="scientific">Digitaria exilis</name>
    <dbReference type="NCBI Taxonomy" id="1010633"/>
    <lineage>
        <taxon>Eukaryota</taxon>
        <taxon>Viridiplantae</taxon>
        <taxon>Streptophyta</taxon>
        <taxon>Embryophyta</taxon>
        <taxon>Tracheophyta</taxon>
        <taxon>Spermatophyta</taxon>
        <taxon>Magnoliopsida</taxon>
        <taxon>Liliopsida</taxon>
        <taxon>Poales</taxon>
        <taxon>Poaceae</taxon>
        <taxon>PACMAD clade</taxon>
        <taxon>Panicoideae</taxon>
        <taxon>Panicodae</taxon>
        <taxon>Paniceae</taxon>
        <taxon>Anthephorinae</taxon>
        <taxon>Digitaria</taxon>
    </lineage>
</organism>
<dbReference type="AlphaFoldDB" id="A0A835AWQ8"/>
<feature type="compositionally biased region" description="Basic and acidic residues" evidence="1">
    <location>
        <begin position="1"/>
        <end position="15"/>
    </location>
</feature>
<reference evidence="2" key="1">
    <citation type="submission" date="2020-07" db="EMBL/GenBank/DDBJ databases">
        <title>Genome sequence and genetic diversity analysis of an under-domesticated orphan crop, white fonio (Digitaria exilis).</title>
        <authorList>
            <person name="Bennetzen J.L."/>
            <person name="Chen S."/>
            <person name="Ma X."/>
            <person name="Wang X."/>
            <person name="Yssel A.E.J."/>
            <person name="Chaluvadi S.R."/>
            <person name="Johnson M."/>
            <person name="Gangashetty P."/>
            <person name="Hamidou F."/>
            <person name="Sanogo M.D."/>
            <person name="Zwaenepoel A."/>
            <person name="Wallace J."/>
            <person name="Van De Peer Y."/>
            <person name="Van Deynze A."/>
        </authorList>
    </citation>
    <scope>NUCLEOTIDE SEQUENCE</scope>
    <source>
        <tissue evidence="2">Leaves</tissue>
    </source>
</reference>
<name>A0A835AWQ8_9POAL</name>
<proteinExistence type="predicted"/>
<feature type="region of interest" description="Disordered" evidence="1">
    <location>
        <begin position="1"/>
        <end position="31"/>
    </location>
</feature>
<sequence>MDHRSARRGARDGMTGDHTGIGGRGTQISPAGSIRMGCLRLPGPHRVHAKFSRSAPYPPASPPSLRASSRQLLLYPPLLPGRALFCSAPVLPVGGFYLSVPFTCKSLRSPAACAELFYSAG</sequence>
<comment type="caution">
    <text evidence="2">The sequence shown here is derived from an EMBL/GenBank/DDBJ whole genome shotgun (WGS) entry which is preliminary data.</text>
</comment>
<evidence type="ECO:0000256" key="1">
    <source>
        <dbReference type="SAM" id="MobiDB-lite"/>
    </source>
</evidence>
<keyword evidence="3" id="KW-1185">Reference proteome</keyword>
<protein>
    <submittedName>
        <fullName evidence="2">Uncharacterized protein</fullName>
    </submittedName>
</protein>
<accession>A0A835AWQ8</accession>
<dbReference type="EMBL" id="JACEFO010002183">
    <property type="protein sequence ID" value="KAF8675446.1"/>
    <property type="molecule type" value="Genomic_DNA"/>
</dbReference>